<comment type="caution">
    <text evidence="2">The sequence shown here is derived from an EMBL/GenBank/DDBJ whole genome shotgun (WGS) entry which is preliminary data.</text>
</comment>
<dbReference type="PANTHER" id="PTHR31061">
    <property type="entry name" value="LD22376P"/>
    <property type="match status" value="1"/>
</dbReference>
<evidence type="ECO:0000256" key="1">
    <source>
        <dbReference type="SAM" id="Phobius"/>
    </source>
</evidence>
<dbReference type="EMBL" id="JAWHTF010000001">
    <property type="protein sequence ID" value="MDU8884743.1"/>
    <property type="molecule type" value="Genomic_DNA"/>
</dbReference>
<keyword evidence="1" id="KW-0472">Membrane</keyword>
<feature type="transmembrane region" description="Helical" evidence="1">
    <location>
        <begin position="120"/>
        <end position="137"/>
    </location>
</feature>
<dbReference type="RefSeq" id="WP_316660505.1">
    <property type="nucleotide sequence ID" value="NZ_JAWHTF010000001.1"/>
</dbReference>
<name>A0ABU3U2W8_9FLAO</name>
<feature type="transmembrane region" description="Helical" evidence="1">
    <location>
        <begin position="12"/>
        <end position="32"/>
    </location>
</feature>
<gene>
    <name evidence="2" type="ORF">RXV94_01135</name>
</gene>
<feature type="transmembrane region" description="Helical" evidence="1">
    <location>
        <begin position="52"/>
        <end position="74"/>
    </location>
</feature>
<feature type="transmembrane region" description="Helical" evidence="1">
    <location>
        <begin position="236"/>
        <end position="255"/>
    </location>
</feature>
<feature type="transmembrane region" description="Helical" evidence="1">
    <location>
        <begin position="149"/>
        <end position="167"/>
    </location>
</feature>
<sequence>MLDSNFSSKRILSIDAFRAITMFLMIFVNDFWTLSNVPQWLEHQGANVDAIGFSDIIFPAFLFIVGLSIPFAVLARRNKGENNGIIIQHVIIRTFALIIMGLYMVNFENINEKILILDKYLWEILMAIGIFLIWNNYTPFERIGSKRIFFLKSLGICLLIFLAAIYQGGSLDNIEWMKIHWWGILGLIGWAYLINSIIYIYFGKSIFILILAFLIFQVLNVLEFKPIANMPSIKVVVSASMHSSVCAGMLIGSLIQHFRSLKKENLFPLVLFLFGTACIIYGFALRPYWGGFSKIRATPSWASVCIGISALTFFAMYILIDKLKFTTWIKPIKIAGTNTLTCYLVPYIIYPALAITSLSLPKYYTDGSIGLVKSFLFALLVIGVTGLLDKVNIKLKV</sequence>
<feature type="transmembrane region" description="Helical" evidence="1">
    <location>
        <begin position="206"/>
        <end position="224"/>
    </location>
</feature>
<organism evidence="2 3">
    <name type="scientific">Gilvirhabdus luticola</name>
    <dbReference type="NCBI Taxonomy" id="3079858"/>
    <lineage>
        <taxon>Bacteria</taxon>
        <taxon>Pseudomonadati</taxon>
        <taxon>Bacteroidota</taxon>
        <taxon>Flavobacteriia</taxon>
        <taxon>Flavobacteriales</taxon>
        <taxon>Flavobacteriaceae</taxon>
        <taxon>Gilvirhabdus</taxon>
    </lineage>
</organism>
<evidence type="ECO:0000313" key="2">
    <source>
        <dbReference type="EMBL" id="MDU8884743.1"/>
    </source>
</evidence>
<keyword evidence="3" id="KW-1185">Reference proteome</keyword>
<feature type="transmembrane region" description="Helical" evidence="1">
    <location>
        <begin position="340"/>
        <end position="361"/>
    </location>
</feature>
<proteinExistence type="predicted"/>
<protein>
    <submittedName>
        <fullName evidence="2">Heparan-alpha-glucosaminide N-acetyltransferase domain-containing protein</fullName>
    </submittedName>
</protein>
<feature type="transmembrane region" description="Helical" evidence="1">
    <location>
        <begin position="179"/>
        <end position="201"/>
    </location>
</feature>
<dbReference type="Proteomes" id="UP001268651">
    <property type="component" value="Unassembled WGS sequence"/>
</dbReference>
<feature type="transmembrane region" description="Helical" evidence="1">
    <location>
        <begin position="367"/>
        <end position="388"/>
    </location>
</feature>
<keyword evidence="1" id="KW-1133">Transmembrane helix</keyword>
<feature type="transmembrane region" description="Helical" evidence="1">
    <location>
        <begin position="267"/>
        <end position="289"/>
    </location>
</feature>
<reference evidence="2 3" key="1">
    <citation type="submission" date="2023-10" db="EMBL/GenBank/DDBJ databases">
        <title>Marimonas sp. nov. isolated from tidal mud flat.</title>
        <authorList>
            <person name="Jaincy N.J."/>
            <person name="Srinivasan S."/>
            <person name="Lee S.-S."/>
        </authorList>
    </citation>
    <scope>NUCLEOTIDE SEQUENCE [LARGE SCALE GENOMIC DNA]</scope>
    <source>
        <strain evidence="2 3">MJ-SS3</strain>
    </source>
</reference>
<feature type="transmembrane region" description="Helical" evidence="1">
    <location>
        <begin position="301"/>
        <end position="320"/>
    </location>
</feature>
<accession>A0ABU3U2W8</accession>
<feature type="transmembrane region" description="Helical" evidence="1">
    <location>
        <begin position="86"/>
        <end position="105"/>
    </location>
</feature>
<dbReference type="PANTHER" id="PTHR31061:SF24">
    <property type="entry name" value="LD22376P"/>
    <property type="match status" value="1"/>
</dbReference>
<evidence type="ECO:0000313" key="3">
    <source>
        <dbReference type="Proteomes" id="UP001268651"/>
    </source>
</evidence>
<keyword evidence="1" id="KW-0812">Transmembrane</keyword>